<dbReference type="EC" id="5.4.99.-" evidence="4"/>
<dbReference type="Gene3D" id="3.10.290.10">
    <property type="entry name" value="RNA-binding S4 domain"/>
    <property type="match status" value="1"/>
</dbReference>
<evidence type="ECO:0000256" key="3">
    <source>
        <dbReference type="PROSITE-ProRule" id="PRU00182"/>
    </source>
</evidence>
<dbReference type="InterPro" id="IPR050343">
    <property type="entry name" value="RsuA_PseudoU_synthase"/>
</dbReference>
<evidence type="ECO:0000256" key="4">
    <source>
        <dbReference type="RuleBase" id="RU003887"/>
    </source>
</evidence>
<proteinExistence type="inferred from homology"/>
<evidence type="ECO:0000256" key="1">
    <source>
        <dbReference type="ARBA" id="ARBA00008348"/>
    </source>
</evidence>
<feature type="domain" description="RNA-binding S4" evidence="6">
    <location>
        <begin position="43"/>
        <end position="112"/>
    </location>
</feature>
<dbReference type="STRING" id="517418.Ctha_1074"/>
<dbReference type="InterPro" id="IPR042092">
    <property type="entry name" value="PsdUridine_s_RsuA/RluB/E/F_cat"/>
</dbReference>
<evidence type="ECO:0000256" key="5">
    <source>
        <dbReference type="SAM" id="MobiDB-lite"/>
    </source>
</evidence>
<dbReference type="PROSITE" id="PS50889">
    <property type="entry name" value="S4"/>
    <property type="match status" value="1"/>
</dbReference>
<dbReference type="PANTHER" id="PTHR47683">
    <property type="entry name" value="PSEUDOURIDINE SYNTHASE FAMILY PROTEIN-RELATED"/>
    <property type="match status" value="1"/>
</dbReference>
<gene>
    <name evidence="7" type="ordered locus">Ctha_1074</name>
</gene>
<evidence type="ECO:0000259" key="6">
    <source>
        <dbReference type="SMART" id="SM00363"/>
    </source>
</evidence>
<dbReference type="eggNOG" id="COG1187">
    <property type="taxonomic scope" value="Bacteria"/>
</dbReference>
<dbReference type="InterPro" id="IPR036986">
    <property type="entry name" value="S4_RNA-bd_sf"/>
</dbReference>
<dbReference type="EMBL" id="CP001100">
    <property type="protein sequence ID" value="ACF13538.1"/>
    <property type="molecule type" value="Genomic_DNA"/>
</dbReference>
<organism evidence="7 8">
    <name type="scientific">Chloroherpeton thalassium (strain ATCC 35110 / GB-78)</name>
    <dbReference type="NCBI Taxonomy" id="517418"/>
    <lineage>
        <taxon>Bacteria</taxon>
        <taxon>Pseudomonadati</taxon>
        <taxon>Chlorobiota</taxon>
        <taxon>Chlorobiia</taxon>
        <taxon>Chlorobiales</taxon>
        <taxon>Chloroherpetonaceae</taxon>
        <taxon>Chloroherpeton</taxon>
    </lineage>
</organism>
<dbReference type="GO" id="GO:0120159">
    <property type="term" value="F:rRNA pseudouridine synthase activity"/>
    <property type="evidence" value="ECO:0007669"/>
    <property type="project" value="UniProtKB-ARBA"/>
</dbReference>
<dbReference type="InterPro" id="IPR002942">
    <property type="entry name" value="S4_RNA-bd"/>
</dbReference>
<comment type="similarity">
    <text evidence="1 4">Belongs to the pseudouridine synthase RsuA family.</text>
</comment>
<name>B3QY10_CHLT3</name>
<dbReference type="InterPro" id="IPR018496">
    <property type="entry name" value="PsdUridine_synth_RsuA/RluB_CS"/>
</dbReference>
<dbReference type="HOGENOM" id="CLU_024979_1_2_10"/>
<dbReference type="InterPro" id="IPR000748">
    <property type="entry name" value="PsdUridine_synth_RsuA/RluB/E/F"/>
</dbReference>
<evidence type="ECO:0000313" key="8">
    <source>
        <dbReference type="Proteomes" id="UP000001208"/>
    </source>
</evidence>
<evidence type="ECO:0000313" key="7">
    <source>
        <dbReference type="EMBL" id="ACF13538.1"/>
    </source>
</evidence>
<dbReference type="GO" id="GO:0000455">
    <property type="term" value="P:enzyme-directed rRNA pseudouridine synthesis"/>
    <property type="evidence" value="ECO:0007669"/>
    <property type="project" value="UniProtKB-ARBA"/>
</dbReference>
<keyword evidence="8" id="KW-1185">Reference proteome</keyword>
<dbReference type="OrthoDB" id="9807213at2"/>
<dbReference type="Gene3D" id="3.30.70.580">
    <property type="entry name" value="Pseudouridine synthase I, catalytic domain, N-terminal subdomain"/>
    <property type="match status" value="1"/>
</dbReference>
<dbReference type="CDD" id="cd02870">
    <property type="entry name" value="PseudoU_synth_RsuA_like"/>
    <property type="match status" value="1"/>
</dbReference>
<dbReference type="SMART" id="SM00363">
    <property type="entry name" value="S4"/>
    <property type="match status" value="1"/>
</dbReference>
<dbReference type="InterPro" id="IPR006145">
    <property type="entry name" value="PsdUridine_synth_RsuA/RluA"/>
</dbReference>
<dbReference type="SUPFAM" id="SSF55174">
    <property type="entry name" value="Alpha-L RNA-binding motif"/>
    <property type="match status" value="1"/>
</dbReference>
<dbReference type="GO" id="GO:0003723">
    <property type="term" value="F:RNA binding"/>
    <property type="evidence" value="ECO:0007669"/>
    <property type="project" value="UniProtKB-KW"/>
</dbReference>
<keyword evidence="2 4" id="KW-0413">Isomerase</keyword>
<reference evidence="7 8" key="1">
    <citation type="submission" date="2008-06" db="EMBL/GenBank/DDBJ databases">
        <title>Complete sequence of Chloroherpeton thalassium ATCC 35110.</title>
        <authorList>
            <consortium name="US DOE Joint Genome Institute"/>
            <person name="Lucas S."/>
            <person name="Copeland A."/>
            <person name="Lapidus A."/>
            <person name="Glavina del Rio T."/>
            <person name="Dalin E."/>
            <person name="Tice H."/>
            <person name="Bruce D."/>
            <person name="Goodwin L."/>
            <person name="Pitluck S."/>
            <person name="Schmutz J."/>
            <person name="Larimer F."/>
            <person name="Land M."/>
            <person name="Hauser L."/>
            <person name="Kyrpides N."/>
            <person name="Mikhailova N."/>
            <person name="Liu Z."/>
            <person name="Li T."/>
            <person name="Zhao F."/>
            <person name="Overmann J."/>
            <person name="Bryant D.A."/>
            <person name="Richardson P."/>
        </authorList>
    </citation>
    <scope>NUCLEOTIDE SEQUENCE [LARGE SCALE GENOMIC DNA]</scope>
    <source>
        <strain evidence="8">ATCC 35110 / GB-78</strain>
    </source>
</reference>
<dbReference type="PANTHER" id="PTHR47683:SF2">
    <property type="entry name" value="RNA-BINDING S4 DOMAIN-CONTAINING PROTEIN"/>
    <property type="match status" value="1"/>
</dbReference>
<feature type="region of interest" description="Disordered" evidence="5">
    <location>
        <begin position="1"/>
        <end position="23"/>
    </location>
</feature>
<dbReference type="KEGG" id="cts:Ctha_1074"/>
<sequence length="297" mass="34178">MSQVKKEKDRPAPKSGVQRKQEPTRAFLRRKIKTEQNINDPIIRLNKFIALCGEASRRKADEMIEQGEVMVNGKVVMELGYKVDRRADEVVVNGKKLHENTQKIYILLNKPKDVVTTSSDEKSRKTVVELVGLKDRVFPVGRLDRDTTGVLLLTNDGDLTYRLTHPTFGVQKQYVATLDKKITSVDLQNIKKGFRLKDTGEKVSPCNARILDDGYTIWVAIHEGKNHQIHRMFWSFGYNVKKLVRVAYGGLEVGTMRRGEWRFLTQLEVSKLYKQVQLEGKQRIQKNQSTHNKKESL</sequence>
<dbReference type="FunFam" id="3.10.290.10:FF:000003">
    <property type="entry name" value="Pseudouridine synthase"/>
    <property type="match status" value="1"/>
</dbReference>
<dbReference type="CDD" id="cd00165">
    <property type="entry name" value="S4"/>
    <property type="match status" value="1"/>
</dbReference>
<protein>
    <recommendedName>
        <fullName evidence="4">Pseudouridine synthase</fullName>
        <ecNumber evidence="4">5.4.99.-</ecNumber>
    </recommendedName>
</protein>
<dbReference type="AlphaFoldDB" id="B3QY10"/>
<feature type="compositionally biased region" description="Basic and acidic residues" evidence="5">
    <location>
        <begin position="1"/>
        <end position="12"/>
    </location>
</feature>
<accession>B3QY10</accession>
<evidence type="ECO:0000256" key="2">
    <source>
        <dbReference type="ARBA" id="ARBA00023235"/>
    </source>
</evidence>
<dbReference type="NCBIfam" id="TIGR00093">
    <property type="entry name" value="pseudouridine synthase"/>
    <property type="match status" value="1"/>
</dbReference>
<dbReference type="SUPFAM" id="SSF55120">
    <property type="entry name" value="Pseudouridine synthase"/>
    <property type="match status" value="1"/>
</dbReference>
<dbReference type="Pfam" id="PF01479">
    <property type="entry name" value="S4"/>
    <property type="match status" value="1"/>
</dbReference>
<dbReference type="Proteomes" id="UP000001208">
    <property type="component" value="Chromosome"/>
</dbReference>
<dbReference type="Pfam" id="PF00849">
    <property type="entry name" value="PseudoU_synth_2"/>
    <property type="match status" value="1"/>
</dbReference>
<dbReference type="PROSITE" id="PS01149">
    <property type="entry name" value="PSI_RSU"/>
    <property type="match status" value="1"/>
</dbReference>
<dbReference type="InterPro" id="IPR020094">
    <property type="entry name" value="TruA/RsuA/RluB/E/F_N"/>
</dbReference>
<keyword evidence="3" id="KW-0694">RNA-binding</keyword>
<dbReference type="InterPro" id="IPR020103">
    <property type="entry name" value="PsdUridine_synth_cat_dom_sf"/>
</dbReference>
<dbReference type="RefSeq" id="WP_012499622.1">
    <property type="nucleotide sequence ID" value="NC_011026.1"/>
</dbReference>
<dbReference type="Gene3D" id="3.30.70.1560">
    <property type="entry name" value="Alpha-L RNA-binding motif"/>
    <property type="match status" value="1"/>
</dbReference>